<gene>
    <name evidence="5" type="ORF">EBQ10_00110</name>
</gene>
<dbReference type="AlphaFoldDB" id="A0A3Q9GED2"/>
<name>A0A3Q9GED2_9ACTO</name>
<evidence type="ECO:0000256" key="2">
    <source>
        <dbReference type="SAM" id="SignalP"/>
    </source>
</evidence>
<proteinExistence type="predicted"/>
<reference evidence="5 6" key="1">
    <citation type="submission" date="2018-11" db="EMBL/GenBank/DDBJ databases">
        <title>Multidrug-resistant genes are associated with an 42-kb island TGI1 carrying a complex class 1 integron in a Trueperella pyogenes.</title>
        <authorList>
            <person name="Dong W."/>
        </authorList>
    </citation>
    <scope>NUCLEOTIDE SEQUENCE [LARGE SCALE GENOMIC DNA]</scope>
    <source>
        <strain evidence="5 6">TP4</strain>
    </source>
</reference>
<evidence type="ECO:0000259" key="3">
    <source>
        <dbReference type="Pfam" id="PF09972"/>
    </source>
</evidence>
<dbReference type="EMBL" id="CP033905">
    <property type="protein sequence ID" value="AZR05853.1"/>
    <property type="molecule type" value="Genomic_DNA"/>
</dbReference>
<dbReference type="InterPro" id="IPR018702">
    <property type="entry name" value="DUF2207"/>
</dbReference>
<feature type="transmembrane region" description="Helical" evidence="1">
    <location>
        <begin position="253"/>
        <end position="275"/>
    </location>
</feature>
<sequence length="551" mass="59215">MKRTLAVVALVFCSLFSPIAAHASTISSIDITAQIQVDGSAVITDTRTFDATEGTEHYISIANLGQSDIRDFSVVLDGVPLTDIGQWEVKRSREEKAGKSGVVKKEGGYELAFGFGEYGTHTAVMTYTVTNFVYTLNDGAQAVYWQFLPKGMTPTNSAHISLTNAIGHKYTSDNSRVWGFGYGGTTAIEPAALTAATNEALTDERYMVMLAVFKDAPFASAAHLDESAESLEKRAKEGSDWERSGELTLGGKIIFGILGGLGVISVIVLIVHGICTRRAEKAIEAEGLVKLSKKRAAGKGEYWRDLPYAGPFEDVVELVSEPMPGLATAYMLDWIRQGALRPVPGNDDAFVIVGTPENMTALQARYWRLLTQAAKDGILDAGDVSAYLAELDEESGIDEWGEDAEDHSRSFLRARSYTISRDVKVLGTTTSSDWLTASGQSLHHRITAFKNYLMDFSLLNERGAMNVMLWDQYMVWAGFLGIADEVAEQFALVDPRWSTATTITPTALLYSHTLTDNVESATSASSAGFGGSASFGGGGGSFGGGSGGGVR</sequence>
<feature type="chain" id="PRO_5018742987" evidence="2">
    <location>
        <begin position="24"/>
        <end position="551"/>
    </location>
</feature>
<dbReference type="Pfam" id="PF09972">
    <property type="entry name" value="DUF2207"/>
    <property type="match status" value="1"/>
</dbReference>
<dbReference type="RefSeq" id="WP_126919687.1">
    <property type="nucleotide sequence ID" value="NZ_CP033905.1"/>
</dbReference>
<feature type="domain" description="DUF2207" evidence="3">
    <location>
        <begin position="25"/>
        <end position="181"/>
    </location>
</feature>
<dbReference type="InterPro" id="IPR048389">
    <property type="entry name" value="YciQ-like_C"/>
</dbReference>
<organism evidence="5 6">
    <name type="scientific">Trueperella pyogenes</name>
    <dbReference type="NCBI Taxonomy" id="1661"/>
    <lineage>
        <taxon>Bacteria</taxon>
        <taxon>Bacillati</taxon>
        <taxon>Actinomycetota</taxon>
        <taxon>Actinomycetes</taxon>
        <taxon>Actinomycetales</taxon>
        <taxon>Actinomycetaceae</taxon>
        <taxon>Trueperella</taxon>
    </lineage>
</organism>
<evidence type="ECO:0000256" key="1">
    <source>
        <dbReference type="SAM" id="Phobius"/>
    </source>
</evidence>
<feature type="domain" description="Predicted membrane protein YciQ-like C-terminal" evidence="4">
    <location>
        <begin position="435"/>
        <end position="490"/>
    </location>
</feature>
<dbReference type="Pfam" id="PF20990">
    <property type="entry name" value="DUF2207_C"/>
    <property type="match status" value="1"/>
</dbReference>
<evidence type="ECO:0000259" key="4">
    <source>
        <dbReference type="Pfam" id="PF20990"/>
    </source>
</evidence>
<protein>
    <submittedName>
        <fullName evidence="5">DUF2207 domain-containing protein</fullName>
    </submittedName>
</protein>
<accession>A0A3Q9GED2</accession>
<keyword evidence="1" id="KW-0472">Membrane</keyword>
<keyword evidence="2" id="KW-0732">Signal</keyword>
<evidence type="ECO:0000313" key="5">
    <source>
        <dbReference type="EMBL" id="AZR05853.1"/>
    </source>
</evidence>
<keyword evidence="1" id="KW-0812">Transmembrane</keyword>
<feature type="signal peptide" evidence="2">
    <location>
        <begin position="1"/>
        <end position="23"/>
    </location>
</feature>
<dbReference type="Proteomes" id="UP000275951">
    <property type="component" value="Chromosome"/>
</dbReference>
<evidence type="ECO:0000313" key="6">
    <source>
        <dbReference type="Proteomes" id="UP000275951"/>
    </source>
</evidence>
<keyword evidence="1" id="KW-1133">Transmembrane helix</keyword>